<dbReference type="Pfam" id="PF03372">
    <property type="entry name" value="Exo_endo_phos"/>
    <property type="match status" value="1"/>
</dbReference>
<dbReference type="GO" id="GO:0006308">
    <property type="term" value="P:DNA catabolic process"/>
    <property type="evidence" value="ECO:0007669"/>
    <property type="project" value="InterPro"/>
</dbReference>
<reference evidence="5" key="1">
    <citation type="submission" date="2019-08" db="EMBL/GenBank/DDBJ databases">
        <authorList>
            <person name="Kucharzyk K."/>
            <person name="Murdoch R.W."/>
            <person name="Higgins S."/>
            <person name="Loffler F."/>
        </authorList>
    </citation>
    <scope>NUCLEOTIDE SEQUENCE</scope>
</reference>
<comment type="caution">
    <text evidence="5">The sequence shown here is derived from an EMBL/GenBank/DDBJ whole genome shotgun (WGS) entry which is preliminary data.</text>
</comment>
<dbReference type="PANTHER" id="PTHR11371:SF31">
    <property type="entry name" value="EXTRACELLULAR NUCLEASE"/>
    <property type="match status" value="1"/>
</dbReference>
<proteinExistence type="inferred from homology"/>
<evidence type="ECO:0000256" key="2">
    <source>
        <dbReference type="ARBA" id="ARBA00022722"/>
    </source>
</evidence>
<protein>
    <recommendedName>
        <fullName evidence="4">Endonuclease/exonuclease/phosphatase domain-containing protein</fullName>
    </recommendedName>
</protein>
<keyword evidence="2" id="KW-0540">Nuclease</keyword>
<feature type="domain" description="Endonuclease/exonuclease/phosphatase" evidence="4">
    <location>
        <begin position="27"/>
        <end position="297"/>
    </location>
</feature>
<comment type="similarity">
    <text evidence="1">Belongs to the DNase I family.</text>
</comment>
<dbReference type="SMART" id="SM00476">
    <property type="entry name" value="DNaseIc"/>
    <property type="match status" value="1"/>
</dbReference>
<accession>A0A644YC87</accession>
<dbReference type="InterPro" id="IPR036691">
    <property type="entry name" value="Endo/exonu/phosph_ase_sf"/>
</dbReference>
<evidence type="ECO:0000256" key="1">
    <source>
        <dbReference type="ARBA" id="ARBA00007359"/>
    </source>
</evidence>
<organism evidence="5">
    <name type="scientific">bioreactor metagenome</name>
    <dbReference type="NCBI Taxonomy" id="1076179"/>
    <lineage>
        <taxon>unclassified sequences</taxon>
        <taxon>metagenomes</taxon>
        <taxon>ecological metagenomes</taxon>
    </lineage>
</organism>
<dbReference type="AlphaFoldDB" id="A0A644YC87"/>
<dbReference type="EMBL" id="VSSQ01004525">
    <property type="protein sequence ID" value="MPM25558.1"/>
    <property type="molecule type" value="Genomic_DNA"/>
</dbReference>
<gene>
    <name evidence="5" type="ORF">SDC9_72054</name>
</gene>
<evidence type="ECO:0000256" key="3">
    <source>
        <dbReference type="ARBA" id="ARBA00022801"/>
    </source>
</evidence>
<dbReference type="Gene3D" id="3.60.10.10">
    <property type="entry name" value="Endonuclease/exonuclease/phosphatase"/>
    <property type="match status" value="1"/>
</dbReference>
<keyword evidence="3" id="KW-0378">Hydrolase</keyword>
<name>A0A644YC87_9ZZZZ</name>
<dbReference type="InterPro" id="IPR016202">
    <property type="entry name" value="DNase_I"/>
</dbReference>
<dbReference type="SUPFAM" id="SSF56219">
    <property type="entry name" value="DNase I-like"/>
    <property type="match status" value="1"/>
</dbReference>
<sequence>MEGLIRLREKLNREIPESRTDGNLLVCSWNIREFGGAKYSGREDEPLFYIAEIISHFDLVAVQEVRDDLDALDKLMSKLGSWWKYLVSDVTQGRQGNSERLAFLYDSRKVSFGGLIGEIQPEMTKTDDGKLNMDFAFARSPLMAGFRAGWYKFSICTDHFYYGESKPDDVQRVEESKRIASLLKKRARSKDRWASNIILLGDFNIFSLNDETFKAIEDAKFSIPEELRGKYTNAGKDKPFDQIAFLEEGNVDKIVVSKAGVFDFYSEVYREESDMGQYQIEDLKTFRQYRTYKMSDHLPLWVELQTDFGTRYLKSKLDAE</sequence>
<evidence type="ECO:0000259" key="4">
    <source>
        <dbReference type="Pfam" id="PF03372"/>
    </source>
</evidence>
<dbReference type="InterPro" id="IPR005135">
    <property type="entry name" value="Endo/exonuclease/phosphatase"/>
</dbReference>
<evidence type="ECO:0000313" key="5">
    <source>
        <dbReference type="EMBL" id="MPM25558.1"/>
    </source>
</evidence>
<dbReference type="GO" id="GO:0016787">
    <property type="term" value="F:hydrolase activity"/>
    <property type="evidence" value="ECO:0007669"/>
    <property type="project" value="UniProtKB-KW"/>
</dbReference>
<dbReference type="PANTHER" id="PTHR11371">
    <property type="entry name" value="DEOXYRIBONUCLEASE"/>
    <property type="match status" value="1"/>
</dbReference>
<dbReference type="CDD" id="cd10283">
    <property type="entry name" value="MnuA_DNase1-like"/>
    <property type="match status" value="1"/>
</dbReference>
<dbReference type="GO" id="GO:0004536">
    <property type="term" value="F:DNA nuclease activity"/>
    <property type="evidence" value="ECO:0007669"/>
    <property type="project" value="InterPro"/>
</dbReference>